<dbReference type="InterPro" id="IPR050835">
    <property type="entry name" value="ABC_transporter_sub-D"/>
</dbReference>
<sequence>MYTMREVLFLFRYWTDKRGRKDALLLGLTLSLAVGSVYLGVEFNRWSGSFYNALQALDAGKTYALLGTYLALLAGIVATRVAVTYLKERLALRWRAWLTEMLLGKWLHKGRHYRLETQAGHDNPDQRLAEDTALFSRGVLDASLSLLSSVLSLISFSAILWQLSASMPLPVLGDTIPGYLVWACVIYTLAGSLITHWLGKALAGIQFLIQRKEAELRRVLLGQRHHGESISFQRGEPTEQARAMERLGDVVEAQEARIRKEKNLSLFTVAYGQASGLVPIFCAIPVFLSGKMQLGGLMQTSQAFMQVSMALSWFIFAYKDLAQLAATVRRLSGFIAALREAGGESATSVADDRRLVFSGTVTLPDGTALAPLALTLAPRERLWLQGSSGLGKTSLTRLLAGLWPAADGSAIRLPQGRGMFLPQNSHIAEGSLIAALAYPHDPSTVSREACRAALAASGLENLGARLDEEADWMRRLSGGERQRLALARLFLHRPDWVVMDEPINKLDDATASELLASLYRELPELTSLTISHQPLPACAYTRRQQWGATPVSQEAEPCPA</sequence>
<keyword evidence="2" id="KW-0813">Transport</keyword>
<evidence type="ECO:0000256" key="3">
    <source>
        <dbReference type="ARBA" id="ARBA00022475"/>
    </source>
</evidence>
<keyword evidence="4 9" id="KW-0812">Transmembrane</keyword>
<evidence type="ECO:0000313" key="13">
    <source>
        <dbReference type="Proteomes" id="UP000645257"/>
    </source>
</evidence>
<dbReference type="PROSITE" id="PS50893">
    <property type="entry name" value="ABC_TRANSPORTER_2"/>
    <property type="match status" value="1"/>
</dbReference>
<keyword evidence="6" id="KW-0067">ATP-binding</keyword>
<keyword evidence="3" id="KW-1003">Cell membrane</keyword>
<dbReference type="Gene3D" id="3.40.50.300">
    <property type="entry name" value="P-loop containing nucleotide triphosphate hydrolases"/>
    <property type="match status" value="1"/>
</dbReference>
<dbReference type="PROSITE" id="PS00211">
    <property type="entry name" value="ABC_TRANSPORTER_1"/>
    <property type="match status" value="1"/>
</dbReference>
<feature type="transmembrane region" description="Helical" evidence="9">
    <location>
        <begin position="264"/>
        <end position="288"/>
    </location>
</feature>
<evidence type="ECO:0000259" key="11">
    <source>
        <dbReference type="PROSITE" id="PS50929"/>
    </source>
</evidence>
<dbReference type="InterPro" id="IPR027417">
    <property type="entry name" value="P-loop_NTPase"/>
</dbReference>
<proteinExistence type="predicted"/>
<dbReference type="AlphaFoldDB" id="A0A918U9F8"/>
<keyword evidence="13" id="KW-1185">Reference proteome</keyword>
<accession>A0A918U9F8</accession>
<gene>
    <name evidence="12" type="ORF">GCM10011289_13430</name>
</gene>
<dbReference type="Gene3D" id="1.20.1560.10">
    <property type="entry name" value="ABC transporter type 1, transmembrane domain"/>
    <property type="match status" value="1"/>
</dbReference>
<dbReference type="GO" id="GO:0005886">
    <property type="term" value="C:plasma membrane"/>
    <property type="evidence" value="ECO:0007669"/>
    <property type="project" value="UniProtKB-SubCell"/>
</dbReference>
<dbReference type="SUPFAM" id="SSF52540">
    <property type="entry name" value="P-loop containing nucleoside triphosphate hydrolases"/>
    <property type="match status" value="1"/>
</dbReference>
<keyword evidence="7 9" id="KW-1133">Transmembrane helix</keyword>
<dbReference type="GO" id="GO:0005524">
    <property type="term" value="F:ATP binding"/>
    <property type="evidence" value="ECO:0007669"/>
    <property type="project" value="UniProtKB-KW"/>
</dbReference>
<dbReference type="InterPro" id="IPR036640">
    <property type="entry name" value="ABC1_TM_sf"/>
</dbReference>
<evidence type="ECO:0000256" key="6">
    <source>
        <dbReference type="ARBA" id="ARBA00022840"/>
    </source>
</evidence>
<evidence type="ECO:0000313" key="12">
    <source>
        <dbReference type="EMBL" id="GGY11849.1"/>
    </source>
</evidence>
<protein>
    <submittedName>
        <fullName evidence="12">Membrane protein</fullName>
    </submittedName>
</protein>
<dbReference type="InterPro" id="IPR003593">
    <property type="entry name" value="AAA+_ATPase"/>
</dbReference>
<dbReference type="InterPro" id="IPR017871">
    <property type="entry name" value="ABC_transporter-like_CS"/>
</dbReference>
<dbReference type="InterPro" id="IPR003439">
    <property type="entry name" value="ABC_transporter-like_ATP-bd"/>
</dbReference>
<comment type="subcellular location">
    <subcellularLocation>
        <location evidence="1">Cell membrane</location>
        <topology evidence="1">Multi-pass membrane protein</topology>
    </subcellularLocation>
</comment>
<dbReference type="SUPFAM" id="SSF90123">
    <property type="entry name" value="ABC transporter transmembrane region"/>
    <property type="match status" value="1"/>
</dbReference>
<comment type="caution">
    <text evidence="12">The sequence shown here is derived from an EMBL/GenBank/DDBJ whole genome shotgun (WGS) entry which is preliminary data.</text>
</comment>
<reference evidence="12" key="1">
    <citation type="journal article" date="2014" name="Int. J. Syst. Evol. Microbiol.">
        <title>Complete genome sequence of Corynebacterium casei LMG S-19264T (=DSM 44701T), isolated from a smear-ripened cheese.</title>
        <authorList>
            <consortium name="US DOE Joint Genome Institute (JGI-PGF)"/>
            <person name="Walter F."/>
            <person name="Albersmeier A."/>
            <person name="Kalinowski J."/>
            <person name="Ruckert C."/>
        </authorList>
    </citation>
    <scope>NUCLEOTIDE SEQUENCE</scope>
    <source>
        <strain evidence="12">KCTC 32182</strain>
    </source>
</reference>
<evidence type="ECO:0000256" key="9">
    <source>
        <dbReference type="SAM" id="Phobius"/>
    </source>
</evidence>
<dbReference type="Pfam" id="PF06472">
    <property type="entry name" value="ABC_membrane_2"/>
    <property type="match status" value="1"/>
</dbReference>
<evidence type="ECO:0000256" key="5">
    <source>
        <dbReference type="ARBA" id="ARBA00022741"/>
    </source>
</evidence>
<feature type="domain" description="ABC transmembrane type-1" evidence="11">
    <location>
        <begin position="28"/>
        <end position="323"/>
    </location>
</feature>
<feature type="transmembrane region" description="Helical" evidence="9">
    <location>
        <begin position="176"/>
        <end position="198"/>
    </location>
</feature>
<evidence type="ECO:0000256" key="1">
    <source>
        <dbReference type="ARBA" id="ARBA00004651"/>
    </source>
</evidence>
<dbReference type="GO" id="GO:0016887">
    <property type="term" value="F:ATP hydrolysis activity"/>
    <property type="evidence" value="ECO:0007669"/>
    <property type="project" value="InterPro"/>
</dbReference>
<dbReference type="SMART" id="SM00382">
    <property type="entry name" value="AAA"/>
    <property type="match status" value="1"/>
</dbReference>
<reference evidence="12" key="2">
    <citation type="submission" date="2020-09" db="EMBL/GenBank/DDBJ databases">
        <authorList>
            <person name="Sun Q."/>
            <person name="Kim S."/>
        </authorList>
    </citation>
    <scope>NUCLEOTIDE SEQUENCE</scope>
    <source>
        <strain evidence="12">KCTC 32182</strain>
    </source>
</reference>
<evidence type="ECO:0000256" key="2">
    <source>
        <dbReference type="ARBA" id="ARBA00022448"/>
    </source>
</evidence>
<organism evidence="12 13">
    <name type="scientific">Paludibacterium paludis</name>
    <dbReference type="NCBI Taxonomy" id="1225769"/>
    <lineage>
        <taxon>Bacteria</taxon>
        <taxon>Pseudomonadati</taxon>
        <taxon>Pseudomonadota</taxon>
        <taxon>Betaproteobacteria</taxon>
        <taxon>Neisseriales</taxon>
        <taxon>Chromobacteriaceae</taxon>
        <taxon>Paludibacterium</taxon>
    </lineage>
</organism>
<feature type="transmembrane region" description="Helical" evidence="9">
    <location>
        <begin position="63"/>
        <end position="86"/>
    </location>
</feature>
<evidence type="ECO:0000259" key="10">
    <source>
        <dbReference type="PROSITE" id="PS50893"/>
    </source>
</evidence>
<evidence type="ECO:0000256" key="8">
    <source>
        <dbReference type="ARBA" id="ARBA00023136"/>
    </source>
</evidence>
<dbReference type="Pfam" id="PF00005">
    <property type="entry name" value="ABC_tran"/>
    <property type="match status" value="1"/>
</dbReference>
<keyword evidence="5" id="KW-0547">Nucleotide-binding</keyword>
<dbReference type="PROSITE" id="PS50929">
    <property type="entry name" value="ABC_TM1F"/>
    <property type="match status" value="1"/>
</dbReference>
<evidence type="ECO:0000256" key="7">
    <source>
        <dbReference type="ARBA" id="ARBA00022989"/>
    </source>
</evidence>
<dbReference type="EMBL" id="BMYX01000006">
    <property type="protein sequence ID" value="GGY11849.1"/>
    <property type="molecule type" value="Genomic_DNA"/>
</dbReference>
<evidence type="ECO:0000256" key="4">
    <source>
        <dbReference type="ARBA" id="ARBA00022692"/>
    </source>
</evidence>
<dbReference type="PANTHER" id="PTHR11384">
    <property type="entry name" value="ATP-BINDING CASSETTE, SUB-FAMILY D MEMBER"/>
    <property type="match status" value="1"/>
</dbReference>
<name>A0A918U9F8_9NEIS</name>
<feature type="transmembrane region" description="Helical" evidence="9">
    <location>
        <begin position="144"/>
        <end position="164"/>
    </location>
</feature>
<dbReference type="PANTHER" id="PTHR11384:SF59">
    <property type="entry name" value="LYSOSOMAL COBALAMIN TRANSPORTER ABCD4"/>
    <property type="match status" value="1"/>
</dbReference>
<dbReference type="Proteomes" id="UP000645257">
    <property type="component" value="Unassembled WGS sequence"/>
</dbReference>
<feature type="domain" description="ABC transporter" evidence="10">
    <location>
        <begin position="350"/>
        <end position="555"/>
    </location>
</feature>
<dbReference type="GO" id="GO:0140359">
    <property type="term" value="F:ABC-type transporter activity"/>
    <property type="evidence" value="ECO:0007669"/>
    <property type="project" value="InterPro"/>
</dbReference>
<dbReference type="InterPro" id="IPR011527">
    <property type="entry name" value="ABC1_TM_dom"/>
</dbReference>
<keyword evidence="8 9" id="KW-0472">Membrane</keyword>